<organism evidence="3 4">
    <name type="scientific">Hyaloscypha bicolor E</name>
    <dbReference type="NCBI Taxonomy" id="1095630"/>
    <lineage>
        <taxon>Eukaryota</taxon>
        <taxon>Fungi</taxon>
        <taxon>Dikarya</taxon>
        <taxon>Ascomycota</taxon>
        <taxon>Pezizomycotina</taxon>
        <taxon>Leotiomycetes</taxon>
        <taxon>Helotiales</taxon>
        <taxon>Hyaloscyphaceae</taxon>
        <taxon>Hyaloscypha</taxon>
        <taxon>Hyaloscypha bicolor</taxon>
    </lineage>
</organism>
<keyword evidence="4" id="KW-1185">Reference proteome</keyword>
<feature type="domain" description="DUF7932" evidence="2">
    <location>
        <begin position="111"/>
        <end position="240"/>
    </location>
</feature>
<feature type="compositionally biased region" description="Basic and acidic residues" evidence="1">
    <location>
        <begin position="64"/>
        <end position="75"/>
    </location>
</feature>
<feature type="region of interest" description="Disordered" evidence="1">
    <location>
        <begin position="64"/>
        <end position="90"/>
    </location>
</feature>
<proteinExistence type="predicted"/>
<protein>
    <recommendedName>
        <fullName evidence="2">DUF7932 domain-containing protein</fullName>
    </recommendedName>
</protein>
<gene>
    <name evidence="3" type="ORF">K444DRAFT_235677</name>
</gene>
<reference evidence="3 4" key="1">
    <citation type="submission" date="2016-04" db="EMBL/GenBank/DDBJ databases">
        <title>A degradative enzymes factory behind the ericoid mycorrhizal symbiosis.</title>
        <authorList>
            <consortium name="DOE Joint Genome Institute"/>
            <person name="Martino E."/>
            <person name="Morin E."/>
            <person name="Grelet G."/>
            <person name="Kuo A."/>
            <person name="Kohler A."/>
            <person name="Daghino S."/>
            <person name="Barry K."/>
            <person name="Choi C."/>
            <person name="Cichocki N."/>
            <person name="Clum A."/>
            <person name="Copeland A."/>
            <person name="Hainaut M."/>
            <person name="Haridas S."/>
            <person name="Labutti K."/>
            <person name="Lindquist E."/>
            <person name="Lipzen A."/>
            <person name="Khouja H.-R."/>
            <person name="Murat C."/>
            <person name="Ohm R."/>
            <person name="Olson A."/>
            <person name="Spatafora J."/>
            <person name="Veneault-Fourrey C."/>
            <person name="Henrissat B."/>
            <person name="Grigoriev I."/>
            <person name="Martin F."/>
            <person name="Perotto S."/>
        </authorList>
    </citation>
    <scope>NUCLEOTIDE SEQUENCE [LARGE SCALE GENOMIC DNA]</scope>
    <source>
        <strain evidence="3 4">E</strain>
    </source>
</reference>
<dbReference type="GeneID" id="36579353"/>
<dbReference type="EMBL" id="KZ613912">
    <property type="protein sequence ID" value="PMD51635.1"/>
    <property type="molecule type" value="Genomic_DNA"/>
</dbReference>
<dbReference type="AlphaFoldDB" id="A0A2J6SLJ2"/>
<dbReference type="InterPro" id="IPR057692">
    <property type="entry name" value="DUF7932"/>
</dbReference>
<dbReference type="RefSeq" id="XP_024728539.1">
    <property type="nucleotide sequence ID" value="XM_024871271.1"/>
</dbReference>
<dbReference type="InParanoid" id="A0A2J6SLJ2"/>
<name>A0A2J6SLJ2_9HELO</name>
<feature type="region of interest" description="Disordered" evidence="1">
    <location>
        <begin position="669"/>
        <end position="690"/>
    </location>
</feature>
<feature type="compositionally biased region" description="Basic and acidic residues" evidence="1">
    <location>
        <begin position="669"/>
        <end position="678"/>
    </location>
</feature>
<evidence type="ECO:0000259" key="2">
    <source>
        <dbReference type="Pfam" id="PF25560"/>
    </source>
</evidence>
<feature type="region of interest" description="Disordered" evidence="1">
    <location>
        <begin position="907"/>
        <end position="932"/>
    </location>
</feature>
<evidence type="ECO:0000256" key="1">
    <source>
        <dbReference type="SAM" id="MobiDB-lite"/>
    </source>
</evidence>
<evidence type="ECO:0000313" key="4">
    <source>
        <dbReference type="Proteomes" id="UP000235371"/>
    </source>
</evidence>
<sequence>MALVNTIGSQVAAGSSLQNAVVRLAQYRANTPRDTAGLCECSGGNGHCTGCAALPVYQIKERVPGQEGAEGRRGDVPTNPLFSGTDGRPGEANIIVTSKAGKKRSYRSRFQLELVDFDVEDENEDGIFEPGEHIFIRRIRVKNTGGMPSPKKETRLEIDPSECLQPINTHESQAFVPQVLPGQIITLTGSIKVLIREPDMPILGGEPYRESTLIKLKAIMPGLNRRLDYFGYQKSIDIEYPLELQEIDYLDSVAQGSEHRITMKVHNKSNKPFGGEAESPRLLQVKIWIPSETGSLLLSNDKWGPKTAINPGAIEGNASVKLTQVSKISHLAKDHTYAEIRIGLHITPPGHVPSNRKKTPNRDAVQTFDLRIQVSSAHVYNDEAAVLVVTNARTPSDQFEAIGNFIRNDLNLKMDVWNVSLYGGLVRQPQDNEEDEEIPNEILNEYRGKTIIFLGNQFEHFGVKAQTILDLCESRVIANECFAGTSCLLLGPTAEKQQRDTWLKDAVFPITHRVSGLERMVAESSTFDNTATFITSICEQKTAGTSVSRAYILENNPKWYHGSARIAVKLRAKQTRRHLRSKLPQERFWVCPILPRTEGARPHNGYVAVWHGLPSRGNIFAAESKPLVKERRKQTRLHNFDSFNIVSALPPLLRIQLLCSSDRNQEDIDESLKDKDEGTPSVDSDDPASYSHETLNEVQYSLEEDVCNEIKNYLTEAPLINNIAIGSETSGVQFRVHFPCLETIMRQVQAGEGTAVRALEVLKTAIAATNPQKKRQVAREFTIPFGQRRAQLKSYLMKRVETLLRDKGYGPDRLKAFRASIMHSRLSSAQRNTARRIEARNVEFTGVYTEEYRKGRKTTQDLVPKTVICTAAEWDARYQEIEKAQHKLKRSLTRAFEKRARMSTLKFDSSKLAGSSKTELVNKAGPSSSSKR</sequence>
<dbReference type="Proteomes" id="UP000235371">
    <property type="component" value="Unassembled WGS sequence"/>
</dbReference>
<dbReference type="OrthoDB" id="5319158at2759"/>
<feature type="compositionally biased region" description="Polar residues" evidence="1">
    <location>
        <begin position="912"/>
        <end position="932"/>
    </location>
</feature>
<evidence type="ECO:0000313" key="3">
    <source>
        <dbReference type="EMBL" id="PMD51635.1"/>
    </source>
</evidence>
<dbReference type="Pfam" id="PF25560">
    <property type="entry name" value="DUF7932"/>
    <property type="match status" value="1"/>
</dbReference>
<accession>A0A2J6SLJ2</accession>
<dbReference type="STRING" id="1095630.A0A2J6SLJ2"/>